<dbReference type="InterPro" id="IPR010119">
    <property type="entry name" value="Gluconeogen_factor"/>
</dbReference>
<dbReference type="EMBL" id="LBWE01000002">
    <property type="protein sequence ID" value="KKR02173.1"/>
    <property type="molecule type" value="Genomic_DNA"/>
</dbReference>
<organism evidence="2 3">
    <name type="scientific">Candidatus Nomurabacteria bacterium GW2011_GWD2_39_12</name>
    <dbReference type="NCBI Taxonomy" id="1618759"/>
    <lineage>
        <taxon>Bacteria</taxon>
        <taxon>Candidatus Nomuraibacteriota</taxon>
    </lineage>
</organism>
<dbReference type="SUPFAM" id="SSF142338">
    <property type="entry name" value="CofD-like"/>
    <property type="match status" value="1"/>
</dbReference>
<dbReference type="PANTHER" id="PTHR30135:SF3">
    <property type="entry name" value="GLUCONEOGENESIS FACTOR-RELATED"/>
    <property type="match status" value="1"/>
</dbReference>
<reference evidence="2 3" key="1">
    <citation type="journal article" date="2015" name="Nature">
        <title>rRNA introns, odd ribosomes, and small enigmatic genomes across a large radiation of phyla.</title>
        <authorList>
            <person name="Brown C.T."/>
            <person name="Hug L.A."/>
            <person name="Thomas B.C."/>
            <person name="Sharon I."/>
            <person name="Castelle C.J."/>
            <person name="Singh A."/>
            <person name="Wilkins M.J."/>
            <person name="Williams K.H."/>
            <person name="Banfield J.F."/>
        </authorList>
    </citation>
    <scope>NUCLEOTIDE SEQUENCE [LARGE SCALE GENOMIC DNA]</scope>
</reference>
<accession>A0A837HRD3</accession>
<evidence type="ECO:0000313" key="3">
    <source>
        <dbReference type="Proteomes" id="UP000033998"/>
    </source>
</evidence>
<dbReference type="CDD" id="cd07187">
    <property type="entry name" value="YvcK_like"/>
    <property type="match status" value="1"/>
</dbReference>
<protein>
    <recommendedName>
        <fullName evidence="4">Gluconeogenesis factor</fullName>
    </recommendedName>
</protein>
<comment type="caution">
    <text evidence="2">The sequence shown here is derived from an EMBL/GenBank/DDBJ whole genome shotgun (WGS) entry which is preliminary data.</text>
</comment>
<evidence type="ECO:0000256" key="1">
    <source>
        <dbReference type="ARBA" id="ARBA00022490"/>
    </source>
</evidence>
<dbReference type="GO" id="GO:0043743">
    <property type="term" value="F:LPPG:FO 2-phospho-L-lactate transferase activity"/>
    <property type="evidence" value="ECO:0007669"/>
    <property type="project" value="InterPro"/>
</dbReference>
<dbReference type="InterPro" id="IPR002882">
    <property type="entry name" value="CofD"/>
</dbReference>
<sequence length="284" mass="31287">MQSKVKNIVTIGGGTGSYRLLSGLKNITNISIFAVASMADDGGSTGILREKFGVHPMGDIRQCFSALTLNTEMYEFLKHRNTDGHMIGNWFIAGLEKLTGNFEEALEIATKFLKPKGTIIPVTLDDAQLGVLLTNGQKIEGESKISTSDLKIVDVRKIFYRNKVQLNPKAAKAIQEADYIVICPGNFYGSIVPNLIVEGFKESLLKSRGKVIAIENLKGEDTNTYLDKLEFYLGRPVDNLIKGEAPLRSKETIIPISGDIMKRSLIRHDSSKLAQAISKIINKK</sequence>
<keyword evidence="1" id="KW-0963">Cytoplasm</keyword>
<dbReference type="AlphaFoldDB" id="A0A837HRD3"/>
<dbReference type="Proteomes" id="UP000033998">
    <property type="component" value="Unassembled WGS sequence"/>
</dbReference>
<evidence type="ECO:0008006" key="4">
    <source>
        <dbReference type="Google" id="ProtNLM"/>
    </source>
</evidence>
<dbReference type="Pfam" id="PF01933">
    <property type="entry name" value="CofD"/>
    <property type="match status" value="1"/>
</dbReference>
<dbReference type="PANTHER" id="PTHR30135">
    <property type="entry name" value="UNCHARACTERIZED PROTEIN YVCK-RELATED"/>
    <property type="match status" value="1"/>
</dbReference>
<name>A0A837HRD3_9BACT</name>
<dbReference type="Gene3D" id="3.40.50.10680">
    <property type="entry name" value="CofD-like domains"/>
    <property type="match status" value="1"/>
</dbReference>
<evidence type="ECO:0000313" key="2">
    <source>
        <dbReference type="EMBL" id="KKR02173.1"/>
    </source>
</evidence>
<proteinExistence type="predicted"/>
<dbReference type="InterPro" id="IPR038136">
    <property type="entry name" value="CofD-like_dom_sf"/>
</dbReference>
<gene>
    <name evidence="2" type="ORF">UT27_C0002G0032</name>
</gene>